<evidence type="ECO:0000313" key="1">
    <source>
        <dbReference type="EMBL" id="QHS89345.1"/>
    </source>
</evidence>
<dbReference type="AlphaFoldDB" id="A0A6C0BAQ8"/>
<sequence>MWAYVINLDSRPERWKQIQKEFKGSSMHLRRISAVKCSSGGLGNIFSFLKVLKLAKKNKLPSVLILEDDCLPAKGWEERWIQVKKWLDSHEDQWDMYAGGAWGGNALFQDITDFFGLKLTEIAQVGDNIIFKYPIISHGGHWTYYHKKSYDPFIKYFEKVAYLRKNILLLENYFMDYDAHRSFFRVISSYPFIAYQQSSYSNLKEEFVNREKLLRGYEKRVGKHLTRKNRAHKTERRSTRRT</sequence>
<evidence type="ECO:0008006" key="2">
    <source>
        <dbReference type="Google" id="ProtNLM"/>
    </source>
</evidence>
<name>A0A6C0BAQ8_9ZZZZ</name>
<reference evidence="1" key="1">
    <citation type="journal article" date="2020" name="Nature">
        <title>Giant virus diversity and host interactions through global metagenomics.</title>
        <authorList>
            <person name="Schulz F."/>
            <person name="Roux S."/>
            <person name="Paez-Espino D."/>
            <person name="Jungbluth S."/>
            <person name="Walsh D.A."/>
            <person name="Denef V.J."/>
            <person name="McMahon K.D."/>
            <person name="Konstantinidis K.T."/>
            <person name="Eloe-Fadrosh E.A."/>
            <person name="Kyrpides N.C."/>
            <person name="Woyke T."/>
        </authorList>
    </citation>
    <scope>NUCLEOTIDE SEQUENCE</scope>
    <source>
        <strain evidence="1">GVMAG-M-3300010158-60</strain>
    </source>
</reference>
<protein>
    <recommendedName>
        <fullName evidence="2">Glycosyltransferase</fullName>
    </recommendedName>
</protein>
<accession>A0A6C0BAQ8</accession>
<dbReference type="EMBL" id="MN739108">
    <property type="protein sequence ID" value="QHS89345.1"/>
    <property type="molecule type" value="Genomic_DNA"/>
</dbReference>
<proteinExistence type="predicted"/>
<organism evidence="1">
    <name type="scientific">viral metagenome</name>
    <dbReference type="NCBI Taxonomy" id="1070528"/>
    <lineage>
        <taxon>unclassified sequences</taxon>
        <taxon>metagenomes</taxon>
        <taxon>organismal metagenomes</taxon>
    </lineage>
</organism>